<dbReference type="KEGG" id="lrs:PX52LOC_04237"/>
<dbReference type="EMBL" id="CP042425">
    <property type="protein sequence ID" value="QEL17254.1"/>
    <property type="molecule type" value="Genomic_DNA"/>
</dbReference>
<dbReference type="OrthoDB" id="370541at2"/>
<accession>A0A5C1AJE4</accession>
<evidence type="ECO:0000313" key="2">
    <source>
        <dbReference type="Proteomes" id="UP000324974"/>
    </source>
</evidence>
<proteinExistence type="predicted"/>
<name>A0A5C1AJE4_9BACT</name>
<protein>
    <submittedName>
        <fullName evidence="1">Uncharacterized protein</fullName>
    </submittedName>
</protein>
<evidence type="ECO:0000313" key="1">
    <source>
        <dbReference type="EMBL" id="QEL17254.1"/>
    </source>
</evidence>
<reference evidence="2" key="1">
    <citation type="submission" date="2019-08" db="EMBL/GenBank/DDBJ databases">
        <title>Limnoglobus roseus gen. nov., sp. nov., a novel freshwater planctomycete with a giant genome from the family Gemmataceae.</title>
        <authorList>
            <person name="Kulichevskaya I.S."/>
            <person name="Naumoff D.G."/>
            <person name="Miroshnikov K."/>
            <person name="Ivanova A."/>
            <person name="Philippov D.A."/>
            <person name="Hakobyan A."/>
            <person name="Rijpstra I.C."/>
            <person name="Sinninghe Damste J.S."/>
            <person name="Liesack W."/>
            <person name="Dedysh S.N."/>
        </authorList>
    </citation>
    <scope>NUCLEOTIDE SEQUENCE [LARGE SCALE GENOMIC DNA]</scope>
    <source>
        <strain evidence="2">PX52</strain>
    </source>
</reference>
<dbReference type="AlphaFoldDB" id="A0A5C1AJE4"/>
<sequence>MRIFKIKSGPHKDKQIHVTKYIKRARGVDINIEHNVPTVSGKSLQWVQTVSDNGTFFKDCKLNPHVDPYGKGGAVNTVSLPGFPGSCKADDLLPFFWTTAELAIVGSRFSDKPSEAVPKSGRTWTIFITALTEVTNKAVQHLVYINWGYDLMADGSVRVAAIVTPTDDQIKAHLQTLRKMYPTFTYT</sequence>
<dbReference type="RefSeq" id="WP_149111890.1">
    <property type="nucleotide sequence ID" value="NZ_CP042425.1"/>
</dbReference>
<dbReference type="Proteomes" id="UP000324974">
    <property type="component" value="Chromosome"/>
</dbReference>
<organism evidence="1 2">
    <name type="scientific">Limnoglobus roseus</name>
    <dbReference type="NCBI Taxonomy" id="2598579"/>
    <lineage>
        <taxon>Bacteria</taxon>
        <taxon>Pseudomonadati</taxon>
        <taxon>Planctomycetota</taxon>
        <taxon>Planctomycetia</taxon>
        <taxon>Gemmatales</taxon>
        <taxon>Gemmataceae</taxon>
        <taxon>Limnoglobus</taxon>
    </lineage>
</organism>
<keyword evidence="2" id="KW-1185">Reference proteome</keyword>
<gene>
    <name evidence="1" type="ORF">PX52LOC_04237</name>
</gene>